<dbReference type="CDD" id="cd09276">
    <property type="entry name" value="Rnase_HI_RT_non_LTR"/>
    <property type="match status" value="1"/>
</dbReference>
<dbReference type="AlphaFoldDB" id="A0ABD0TIN8"/>
<organism evidence="2 3">
    <name type="scientific">Loxostege sticticalis</name>
    <name type="common">Beet webworm moth</name>
    <dbReference type="NCBI Taxonomy" id="481309"/>
    <lineage>
        <taxon>Eukaryota</taxon>
        <taxon>Metazoa</taxon>
        <taxon>Ecdysozoa</taxon>
        <taxon>Arthropoda</taxon>
        <taxon>Hexapoda</taxon>
        <taxon>Insecta</taxon>
        <taxon>Pterygota</taxon>
        <taxon>Neoptera</taxon>
        <taxon>Endopterygota</taxon>
        <taxon>Lepidoptera</taxon>
        <taxon>Glossata</taxon>
        <taxon>Ditrysia</taxon>
        <taxon>Pyraloidea</taxon>
        <taxon>Crambidae</taxon>
        <taxon>Pyraustinae</taxon>
        <taxon>Loxostege</taxon>
    </lineage>
</organism>
<dbReference type="PROSITE" id="PS50879">
    <property type="entry name" value="RNASE_H_1"/>
    <property type="match status" value="1"/>
</dbReference>
<name>A0ABD0TIN8_LOXSC</name>
<dbReference type="EMBL" id="JBEDNZ010000004">
    <property type="protein sequence ID" value="KAL0849196.1"/>
    <property type="molecule type" value="Genomic_DNA"/>
</dbReference>
<dbReference type="Proteomes" id="UP001549921">
    <property type="component" value="Unassembled WGS sequence"/>
</dbReference>
<dbReference type="InterPro" id="IPR012337">
    <property type="entry name" value="RNaseH-like_sf"/>
</dbReference>
<feature type="domain" description="RNase H type-1" evidence="1">
    <location>
        <begin position="151"/>
        <end position="286"/>
    </location>
</feature>
<dbReference type="Pfam" id="PF00075">
    <property type="entry name" value="RNase_H"/>
    <property type="match status" value="1"/>
</dbReference>
<reference evidence="2 3" key="1">
    <citation type="submission" date="2024-06" db="EMBL/GenBank/DDBJ databases">
        <title>A chromosome-level genome assembly of beet webworm, Loxostege sticticalis.</title>
        <authorList>
            <person name="Zhang Y."/>
        </authorList>
    </citation>
    <scope>NUCLEOTIDE SEQUENCE [LARGE SCALE GENOMIC DNA]</scope>
    <source>
        <strain evidence="2">AQ028</strain>
        <tissue evidence="2">Male pupae</tissue>
    </source>
</reference>
<dbReference type="Gene3D" id="3.30.420.10">
    <property type="entry name" value="Ribonuclease H-like superfamily/Ribonuclease H"/>
    <property type="match status" value="1"/>
</dbReference>
<evidence type="ECO:0000313" key="3">
    <source>
        <dbReference type="Proteomes" id="UP001549921"/>
    </source>
</evidence>
<evidence type="ECO:0000259" key="1">
    <source>
        <dbReference type="PROSITE" id="PS50879"/>
    </source>
</evidence>
<dbReference type="InterPro" id="IPR002156">
    <property type="entry name" value="RNaseH_domain"/>
</dbReference>
<proteinExistence type="predicted"/>
<dbReference type="InterPro" id="IPR036397">
    <property type="entry name" value="RNaseH_sf"/>
</dbReference>
<dbReference type="SUPFAM" id="SSF53098">
    <property type="entry name" value="Ribonuclease H-like"/>
    <property type="match status" value="1"/>
</dbReference>
<sequence length="442" mass="49759">MDPCNKSALDKFDKIQSKCLRIILGAMKSSPINALQIESVDPPLYIRRQYLSDRFFLKVIHNSSHPLLEKLHYLSTIIDPSDPSQKPPCILLSYHKFNRLPTPIAKTSCNPLFLNSFESLIFKPNIILNFGISKDSPGARTIFLKNLSSNWHDSLHLYTDASKLTENGEVGAAVWIPKFQIALMHKCPPLSSTFTGESVAILEAILFVESHNIEKSIIFTDSLSCLQAIESNPFRSKTKFPTILKIRETLLKCKTKGLDVTLAWIPSHNGIPGNETADSCAKNAISLGSQDHYKLYSHDLPCLARSHLLRSWSSDWQITRRKAGKFYFDVQGSIVTSPWFFKHKRLSKRVISVISRLRLGHTSSPVHLAKIRVKDNSICECGIDEGSADHILFNCPNVGGSLYDHLPDNISRPCNVKCLLSLINTPFLETLSKFIEIYKIKL</sequence>
<evidence type="ECO:0000313" key="2">
    <source>
        <dbReference type="EMBL" id="KAL0849196.1"/>
    </source>
</evidence>
<comment type="caution">
    <text evidence="2">The sequence shown here is derived from an EMBL/GenBank/DDBJ whole genome shotgun (WGS) entry which is preliminary data.</text>
</comment>
<protein>
    <recommendedName>
        <fullName evidence="1">RNase H type-1 domain-containing protein</fullName>
    </recommendedName>
</protein>
<gene>
    <name evidence="2" type="ORF">ABMA28_013534</name>
</gene>
<accession>A0ABD0TIN8</accession>